<evidence type="ECO:0000313" key="2">
    <source>
        <dbReference type="EMBL" id="ROO29244.1"/>
    </source>
</evidence>
<keyword evidence="1" id="KW-1133">Transmembrane helix</keyword>
<evidence type="ECO:0000313" key="3">
    <source>
        <dbReference type="Proteomes" id="UP000283993"/>
    </source>
</evidence>
<feature type="transmembrane region" description="Helical" evidence="1">
    <location>
        <begin position="52"/>
        <end position="72"/>
    </location>
</feature>
<organism evidence="2 3">
    <name type="scientific">Salinisphaera orenii MK-B5</name>
    <dbReference type="NCBI Taxonomy" id="856730"/>
    <lineage>
        <taxon>Bacteria</taxon>
        <taxon>Pseudomonadati</taxon>
        <taxon>Pseudomonadota</taxon>
        <taxon>Gammaproteobacteria</taxon>
        <taxon>Salinisphaerales</taxon>
        <taxon>Salinisphaeraceae</taxon>
        <taxon>Salinisphaera</taxon>
    </lineage>
</organism>
<accession>A0A423PUK0</accession>
<gene>
    <name evidence="2" type="ORF">SAOR_04140</name>
</gene>
<keyword evidence="1" id="KW-0472">Membrane</keyword>
<dbReference type="EMBL" id="AYKH01000005">
    <property type="protein sequence ID" value="ROO29244.1"/>
    <property type="molecule type" value="Genomic_DNA"/>
</dbReference>
<comment type="caution">
    <text evidence="2">The sequence shown here is derived from an EMBL/GenBank/DDBJ whole genome shotgun (WGS) entry which is preliminary data.</text>
</comment>
<evidence type="ECO:0000256" key="1">
    <source>
        <dbReference type="SAM" id="Phobius"/>
    </source>
</evidence>
<sequence>MLIERNPQSLRRPSTPARRRAAWLLYAVCALTLVPSLFIHPHAKFGFAELPAFHALLAFVTGCVLVLAAIILRRLIIRGEDYYEHRT</sequence>
<feature type="transmembrane region" description="Helical" evidence="1">
    <location>
        <begin position="21"/>
        <end position="40"/>
    </location>
</feature>
<reference evidence="2 3" key="1">
    <citation type="submission" date="2013-10" db="EMBL/GenBank/DDBJ databases">
        <title>Salinisphaera orenii MK-B5 Genome Sequencing.</title>
        <authorList>
            <person name="Lai Q."/>
            <person name="Li C."/>
            <person name="Shao Z."/>
        </authorList>
    </citation>
    <scope>NUCLEOTIDE SEQUENCE [LARGE SCALE GENOMIC DNA]</scope>
    <source>
        <strain evidence="2 3">MK-B5</strain>
    </source>
</reference>
<dbReference type="Proteomes" id="UP000283993">
    <property type="component" value="Unassembled WGS sequence"/>
</dbReference>
<dbReference type="RefSeq" id="WP_123590711.1">
    <property type="nucleotide sequence ID" value="NZ_AYKH01000005.1"/>
</dbReference>
<proteinExistence type="predicted"/>
<protein>
    <submittedName>
        <fullName evidence="2">Uncharacterized protein</fullName>
    </submittedName>
</protein>
<keyword evidence="3" id="KW-1185">Reference proteome</keyword>
<dbReference type="AlphaFoldDB" id="A0A423PUK0"/>
<keyword evidence="1" id="KW-0812">Transmembrane</keyword>
<name>A0A423PUK0_9GAMM</name>